<dbReference type="KEGG" id="soe:110782384"/>
<evidence type="ECO:0000256" key="6">
    <source>
        <dbReference type="ARBA" id="ARBA00023163"/>
    </source>
</evidence>
<dbReference type="PROSITE" id="PS50157">
    <property type="entry name" value="ZINC_FINGER_C2H2_2"/>
    <property type="match status" value="1"/>
</dbReference>
<evidence type="ECO:0000259" key="10">
    <source>
        <dbReference type="PROSITE" id="PS50157"/>
    </source>
</evidence>
<dbReference type="AlphaFoldDB" id="A0A9R0I3Z4"/>
<comment type="subcellular location">
    <subcellularLocation>
        <location evidence="1">Nucleus</location>
    </subcellularLocation>
</comment>
<keyword evidence="3 8" id="KW-0863">Zinc-finger</keyword>
<reference evidence="11" key="1">
    <citation type="journal article" date="2021" name="Nat. Commun.">
        <title>Genomic analyses provide insights into spinach domestication and the genetic basis of agronomic traits.</title>
        <authorList>
            <person name="Cai X."/>
            <person name="Sun X."/>
            <person name="Xu C."/>
            <person name="Sun H."/>
            <person name="Wang X."/>
            <person name="Ge C."/>
            <person name="Zhang Z."/>
            <person name="Wang Q."/>
            <person name="Fei Z."/>
            <person name="Jiao C."/>
            <person name="Wang Q."/>
        </authorList>
    </citation>
    <scope>NUCLEOTIDE SEQUENCE [LARGE SCALE GENOMIC DNA]</scope>
    <source>
        <strain evidence="11">cv. Varoflay</strain>
    </source>
</reference>
<dbReference type="InterPro" id="IPR013087">
    <property type="entry name" value="Znf_C2H2_type"/>
</dbReference>
<dbReference type="Gene3D" id="3.30.160.60">
    <property type="entry name" value="Classic Zinc Finger"/>
    <property type="match status" value="1"/>
</dbReference>
<organism evidence="11 12">
    <name type="scientific">Spinacia oleracea</name>
    <name type="common">Spinach</name>
    <dbReference type="NCBI Taxonomy" id="3562"/>
    <lineage>
        <taxon>Eukaryota</taxon>
        <taxon>Viridiplantae</taxon>
        <taxon>Streptophyta</taxon>
        <taxon>Embryophyta</taxon>
        <taxon>Tracheophyta</taxon>
        <taxon>Spermatophyta</taxon>
        <taxon>Magnoliopsida</taxon>
        <taxon>eudicotyledons</taxon>
        <taxon>Gunneridae</taxon>
        <taxon>Pentapetalae</taxon>
        <taxon>Caryophyllales</taxon>
        <taxon>Chenopodiaceae</taxon>
        <taxon>Chenopodioideae</taxon>
        <taxon>Anserineae</taxon>
        <taxon>Spinacia</taxon>
    </lineage>
</organism>
<dbReference type="InterPro" id="IPR036236">
    <property type="entry name" value="Znf_C2H2_sf"/>
</dbReference>
<evidence type="ECO:0000256" key="8">
    <source>
        <dbReference type="PROSITE-ProRule" id="PRU00042"/>
    </source>
</evidence>
<dbReference type="SUPFAM" id="SSF57667">
    <property type="entry name" value="beta-beta-alpha zinc fingers"/>
    <property type="match status" value="1"/>
</dbReference>
<dbReference type="Proteomes" id="UP000813463">
    <property type="component" value="Chromosome 5"/>
</dbReference>
<dbReference type="PANTHER" id="PTHR45801">
    <property type="entry name" value="OS07G0101800 PROTEIN"/>
    <property type="match status" value="1"/>
</dbReference>
<evidence type="ECO:0000313" key="12">
    <source>
        <dbReference type="RefSeq" id="XP_021842219.2"/>
    </source>
</evidence>
<keyword evidence="7" id="KW-0539">Nucleus</keyword>
<keyword evidence="5" id="KW-0805">Transcription regulation</keyword>
<keyword evidence="2" id="KW-0479">Metal-binding</keyword>
<feature type="domain" description="C2H2-type" evidence="10">
    <location>
        <begin position="43"/>
        <end position="70"/>
    </location>
</feature>
<evidence type="ECO:0000256" key="5">
    <source>
        <dbReference type="ARBA" id="ARBA00023015"/>
    </source>
</evidence>
<sequence length="221" mass="25033">MERALLGNGSSKKMKDNWEISENNNLKFDKDYPYGYPWPPRYYSCNFCQREFRSAQALGGHMNIHRRDRARLRDLSLNNNPLLSNDNSDQNPNPNPNINPISNPSPNNNPNLNPNPNPNPIISYSTTSSSPTNNTNNNNNFYGQQYSLVSLSLSSIPPPSKDGKWKYVSHQSKVDEQDQEIRVSDSITTTTTTTKEVVMLDLELCLGEAKEDLDLELRLGI</sequence>
<dbReference type="GO" id="GO:0005634">
    <property type="term" value="C:nucleus"/>
    <property type="evidence" value="ECO:0007669"/>
    <property type="project" value="UniProtKB-SubCell"/>
</dbReference>
<evidence type="ECO:0000256" key="2">
    <source>
        <dbReference type="ARBA" id="ARBA00022723"/>
    </source>
</evidence>
<feature type="compositionally biased region" description="Low complexity" evidence="9">
    <location>
        <begin position="120"/>
        <end position="140"/>
    </location>
</feature>
<evidence type="ECO:0000256" key="1">
    <source>
        <dbReference type="ARBA" id="ARBA00004123"/>
    </source>
</evidence>
<feature type="region of interest" description="Disordered" evidence="9">
    <location>
        <begin position="77"/>
        <end position="141"/>
    </location>
</feature>
<name>A0A9R0I3Z4_SPIOL</name>
<accession>A0A9R0I3Z4</accession>
<gene>
    <name evidence="12" type="primary">LOC110782384</name>
</gene>
<dbReference type="Pfam" id="PF13912">
    <property type="entry name" value="zf-C2H2_6"/>
    <property type="match status" value="1"/>
</dbReference>
<dbReference type="PROSITE" id="PS00028">
    <property type="entry name" value="ZINC_FINGER_C2H2_1"/>
    <property type="match status" value="1"/>
</dbReference>
<keyword evidence="11" id="KW-1185">Reference proteome</keyword>
<evidence type="ECO:0000256" key="4">
    <source>
        <dbReference type="ARBA" id="ARBA00022833"/>
    </source>
</evidence>
<dbReference type="PANTHER" id="PTHR45801:SF107">
    <property type="entry name" value="TRANSCRIPTIONAL REGULATOR SUPERMAN-LIKE"/>
    <property type="match status" value="1"/>
</dbReference>
<feature type="compositionally biased region" description="Low complexity" evidence="9">
    <location>
        <begin position="77"/>
        <end position="112"/>
    </location>
</feature>
<protein>
    <submittedName>
        <fullName evidence="12">Transcriptional regulator SUPERMAN-like</fullName>
    </submittedName>
</protein>
<dbReference type="RefSeq" id="XP_021842219.2">
    <property type="nucleotide sequence ID" value="XM_021986527.2"/>
</dbReference>
<reference evidence="12" key="2">
    <citation type="submission" date="2025-08" db="UniProtKB">
        <authorList>
            <consortium name="RefSeq"/>
        </authorList>
    </citation>
    <scope>IDENTIFICATION</scope>
    <source>
        <tissue evidence="12">Leaf</tissue>
    </source>
</reference>
<evidence type="ECO:0000313" key="11">
    <source>
        <dbReference type="Proteomes" id="UP000813463"/>
    </source>
</evidence>
<keyword evidence="4" id="KW-0862">Zinc</keyword>
<evidence type="ECO:0000256" key="7">
    <source>
        <dbReference type="ARBA" id="ARBA00023242"/>
    </source>
</evidence>
<keyword evidence="6" id="KW-0804">Transcription</keyword>
<proteinExistence type="predicted"/>
<evidence type="ECO:0000256" key="3">
    <source>
        <dbReference type="ARBA" id="ARBA00022771"/>
    </source>
</evidence>
<evidence type="ECO:0000256" key="9">
    <source>
        <dbReference type="SAM" id="MobiDB-lite"/>
    </source>
</evidence>
<dbReference type="GeneID" id="110782384"/>
<dbReference type="InterPro" id="IPR052426">
    <property type="entry name" value="Plant_dev_regulator"/>
</dbReference>
<dbReference type="GO" id="GO:0008270">
    <property type="term" value="F:zinc ion binding"/>
    <property type="evidence" value="ECO:0007669"/>
    <property type="project" value="UniProtKB-KW"/>
</dbReference>
<dbReference type="SMART" id="SM00355">
    <property type="entry name" value="ZnF_C2H2"/>
    <property type="match status" value="1"/>
</dbReference>